<dbReference type="Gene3D" id="4.10.1000.10">
    <property type="entry name" value="Zinc finger, CCCH-type"/>
    <property type="match status" value="1"/>
</dbReference>
<dbReference type="GO" id="GO:0008270">
    <property type="term" value="F:zinc ion binding"/>
    <property type="evidence" value="ECO:0007669"/>
    <property type="project" value="UniProtKB-KW"/>
</dbReference>
<dbReference type="PANTHER" id="PTHR37543:SF1">
    <property type="entry name" value="CCCH ZINC FINGER DNA BINDING PROTEIN (AFU_ORTHOLOGUE AFUA_5G12760)"/>
    <property type="match status" value="1"/>
</dbReference>
<keyword evidence="5" id="KW-0175">Coiled coil</keyword>
<dbReference type="InterPro" id="IPR057683">
    <property type="entry name" value="DUF7923"/>
</dbReference>
<dbReference type="SMART" id="SM00356">
    <property type="entry name" value="ZnF_C3H1"/>
    <property type="match status" value="2"/>
</dbReference>
<keyword evidence="8" id="KW-1185">Reference proteome</keyword>
<dbReference type="AlphaFoldDB" id="A0A8H4PUZ6"/>
<dbReference type="InterPro" id="IPR000571">
    <property type="entry name" value="Znf_CCCH"/>
</dbReference>
<feature type="coiled-coil region" evidence="5">
    <location>
        <begin position="27"/>
        <end position="57"/>
    </location>
</feature>
<evidence type="ECO:0000256" key="1">
    <source>
        <dbReference type="ARBA" id="ARBA00022723"/>
    </source>
</evidence>
<keyword evidence="2 4" id="KW-0863">Zinc-finger</keyword>
<evidence type="ECO:0000313" key="8">
    <source>
        <dbReference type="Proteomes" id="UP000557566"/>
    </source>
</evidence>
<dbReference type="Pfam" id="PF25540">
    <property type="entry name" value="DUF7923"/>
    <property type="match status" value="1"/>
</dbReference>
<dbReference type="Pfam" id="PF25542">
    <property type="entry name" value="zf-CCCH_12"/>
    <property type="match status" value="1"/>
</dbReference>
<feature type="zinc finger region" description="C3H1-type" evidence="4">
    <location>
        <begin position="414"/>
        <end position="442"/>
    </location>
</feature>
<feature type="domain" description="C3H1-type" evidence="6">
    <location>
        <begin position="414"/>
        <end position="442"/>
    </location>
</feature>
<proteinExistence type="predicted"/>
<dbReference type="SUPFAM" id="SSF90229">
    <property type="entry name" value="CCCH zinc finger"/>
    <property type="match status" value="1"/>
</dbReference>
<dbReference type="PANTHER" id="PTHR37543">
    <property type="entry name" value="CCCH ZINC FINGER DNA BINDING PROTEIN (AFU_ORTHOLOGUE AFUA_5G12760)"/>
    <property type="match status" value="1"/>
</dbReference>
<evidence type="ECO:0000259" key="6">
    <source>
        <dbReference type="PROSITE" id="PS50103"/>
    </source>
</evidence>
<name>A0A8H4PUZ6_9HYPO</name>
<sequence length="560" mass="61137">MLSDTDIEQAASQLAAYRSQNVLPQLLETYELLISDYRRLKSDYEEERDAREKYKQMAKGQDRSQERNNPFVLVLVDGDGYVFHESLYGKDPDVGSNAAKLLNERIKASLRAKDLEHCQVMVRIYANVAVLSKALHKAGLAGAEKRSLAPFIASFNRSYGLAEFVDAGDVNNNTNFKLRALLSLYAENTQCKHIYFAACHDTAYISELLPNMGKHSRFTLVKTPGVKFHDEFTKLDLGIEELPGVFRSTPLESIAPYRAAPPSAFSTARNASGGAQLLSDPAPVRADAAKTPCRFYPSGRCKYGKTCKNLHVEDATSSKITWRSTTNDPQSAAGGSLLDLLESRYKTSPLFNSRSDAATDFMNGKAASSPAWLDTHELPNKDDVPEGQVAVNKNGFRLDPYIPPTGVEVLGRLRAHKRVCNNFHLTGFCGAGDNCAYDHGPLDEGFKQALELLARSMPCAKRGACRKAACTSGHVCQNADCRFRGGKALCKLSSQSHSEDLVVARYVAATKSSPPNPSSSGIGSRPGSITDVDQGLMLNTLVLVGEEDEMEGGLIDMDSD</sequence>
<evidence type="ECO:0000256" key="3">
    <source>
        <dbReference type="ARBA" id="ARBA00022833"/>
    </source>
</evidence>
<dbReference type="InterPro" id="IPR057654">
    <property type="entry name" value="Znf-CCCH_tandem"/>
</dbReference>
<accession>A0A8H4PUZ6</accession>
<comment type="caution">
    <text evidence="7">The sequence shown here is derived from an EMBL/GenBank/DDBJ whole genome shotgun (WGS) entry which is preliminary data.</text>
</comment>
<evidence type="ECO:0000256" key="5">
    <source>
        <dbReference type="SAM" id="Coils"/>
    </source>
</evidence>
<keyword evidence="1 4" id="KW-0479">Metal-binding</keyword>
<reference evidence="7 8" key="1">
    <citation type="journal article" date="2020" name="Genome Biol. Evol.">
        <title>A new high-quality draft genome assembly of the Chinese cordyceps Ophiocordyceps sinensis.</title>
        <authorList>
            <person name="Shu R."/>
            <person name="Zhang J."/>
            <person name="Meng Q."/>
            <person name="Zhang H."/>
            <person name="Zhou G."/>
            <person name="Li M."/>
            <person name="Wu P."/>
            <person name="Zhao Y."/>
            <person name="Chen C."/>
            <person name="Qin Q."/>
        </authorList>
    </citation>
    <scope>NUCLEOTIDE SEQUENCE [LARGE SCALE GENOMIC DNA]</scope>
    <source>
        <strain evidence="7 8">IOZ07</strain>
    </source>
</reference>
<evidence type="ECO:0000313" key="7">
    <source>
        <dbReference type="EMBL" id="KAF4510986.1"/>
    </source>
</evidence>
<protein>
    <recommendedName>
        <fullName evidence="6">C3H1-type domain-containing protein</fullName>
    </recommendedName>
</protein>
<dbReference type="PROSITE" id="PS50103">
    <property type="entry name" value="ZF_C3H1"/>
    <property type="match status" value="2"/>
</dbReference>
<gene>
    <name evidence="7" type="ORF">G6O67_002828</name>
</gene>
<feature type="zinc finger region" description="C3H1-type" evidence="4">
    <location>
        <begin position="287"/>
        <end position="314"/>
    </location>
</feature>
<dbReference type="OrthoDB" id="2270193at2759"/>
<evidence type="ECO:0000256" key="2">
    <source>
        <dbReference type="ARBA" id="ARBA00022771"/>
    </source>
</evidence>
<dbReference type="Pfam" id="PF25543">
    <property type="entry name" value="zf-CCCH_tandem"/>
    <property type="match status" value="1"/>
</dbReference>
<feature type="domain" description="C3H1-type" evidence="6">
    <location>
        <begin position="287"/>
        <end position="314"/>
    </location>
</feature>
<dbReference type="InterPro" id="IPR036855">
    <property type="entry name" value="Znf_CCCH_sf"/>
</dbReference>
<organism evidence="7 8">
    <name type="scientific">Ophiocordyceps sinensis</name>
    <dbReference type="NCBI Taxonomy" id="72228"/>
    <lineage>
        <taxon>Eukaryota</taxon>
        <taxon>Fungi</taxon>
        <taxon>Dikarya</taxon>
        <taxon>Ascomycota</taxon>
        <taxon>Pezizomycotina</taxon>
        <taxon>Sordariomycetes</taxon>
        <taxon>Hypocreomycetidae</taxon>
        <taxon>Hypocreales</taxon>
        <taxon>Ophiocordycipitaceae</taxon>
        <taxon>Ophiocordyceps</taxon>
    </lineage>
</organism>
<dbReference type="EMBL" id="JAAVMX010000003">
    <property type="protein sequence ID" value="KAF4510986.1"/>
    <property type="molecule type" value="Genomic_DNA"/>
</dbReference>
<dbReference type="Proteomes" id="UP000557566">
    <property type="component" value="Unassembled WGS sequence"/>
</dbReference>
<keyword evidence="3 4" id="KW-0862">Zinc</keyword>
<evidence type="ECO:0000256" key="4">
    <source>
        <dbReference type="PROSITE-ProRule" id="PRU00723"/>
    </source>
</evidence>